<reference evidence="1 2" key="1">
    <citation type="journal article" date="2019" name="Sci. Rep.">
        <title>Orb-weaving spider Araneus ventricosus genome elucidates the spidroin gene catalogue.</title>
        <authorList>
            <person name="Kono N."/>
            <person name="Nakamura H."/>
            <person name="Ohtoshi R."/>
            <person name="Moran D.A.P."/>
            <person name="Shinohara A."/>
            <person name="Yoshida Y."/>
            <person name="Fujiwara M."/>
            <person name="Mori M."/>
            <person name="Tomita M."/>
            <person name="Arakawa K."/>
        </authorList>
    </citation>
    <scope>NUCLEOTIDE SEQUENCE [LARGE SCALE GENOMIC DNA]</scope>
</reference>
<gene>
    <name evidence="1" type="ORF">AVEN_63741_1</name>
</gene>
<protein>
    <submittedName>
        <fullName evidence="1">Uncharacterized protein</fullName>
    </submittedName>
</protein>
<keyword evidence="2" id="KW-1185">Reference proteome</keyword>
<dbReference type="EMBL" id="BGPR01010393">
    <property type="protein sequence ID" value="GBN45950.1"/>
    <property type="molecule type" value="Genomic_DNA"/>
</dbReference>
<proteinExistence type="predicted"/>
<dbReference type="Proteomes" id="UP000499080">
    <property type="component" value="Unassembled WGS sequence"/>
</dbReference>
<comment type="caution">
    <text evidence="1">The sequence shown here is derived from an EMBL/GenBank/DDBJ whole genome shotgun (WGS) entry which is preliminary data.</text>
</comment>
<name>A0A4Y2P678_ARAVE</name>
<accession>A0A4Y2P678</accession>
<evidence type="ECO:0000313" key="2">
    <source>
        <dbReference type="Proteomes" id="UP000499080"/>
    </source>
</evidence>
<dbReference type="AlphaFoldDB" id="A0A4Y2P678"/>
<sequence length="108" mass="12137">MLNPFVNVCMEIPMRIGVDLGKIWNSKVVGFPFILFGYKNEMRFFEAGDKSPVCVCVCGRERWGGGMCVGIRLEKSERGGKDALTKKPKYLFWGRGRVGGVGRDRSSR</sequence>
<organism evidence="1 2">
    <name type="scientific">Araneus ventricosus</name>
    <name type="common">Orbweaver spider</name>
    <name type="synonym">Epeira ventricosa</name>
    <dbReference type="NCBI Taxonomy" id="182803"/>
    <lineage>
        <taxon>Eukaryota</taxon>
        <taxon>Metazoa</taxon>
        <taxon>Ecdysozoa</taxon>
        <taxon>Arthropoda</taxon>
        <taxon>Chelicerata</taxon>
        <taxon>Arachnida</taxon>
        <taxon>Araneae</taxon>
        <taxon>Araneomorphae</taxon>
        <taxon>Entelegynae</taxon>
        <taxon>Araneoidea</taxon>
        <taxon>Araneidae</taxon>
        <taxon>Araneus</taxon>
    </lineage>
</organism>
<evidence type="ECO:0000313" key="1">
    <source>
        <dbReference type="EMBL" id="GBN45950.1"/>
    </source>
</evidence>